<comment type="cofactor">
    <cofactor evidence="2">
        <name>[4Fe-4S] cluster</name>
        <dbReference type="ChEBI" id="CHEBI:49883"/>
    </cofactor>
</comment>
<evidence type="ECO:0000259" key="14">
    <source>
        <dbReference type="Pfam" id="PF01171"/>
    </source>
</evidence>
<evidence type="ECO:0000313" key="17">
    <source>
        <dbReference type="Proteomes" id="UP000646946"/>
    </source>
</evidence>
<evidence type="ECO:0000256" key="12">
    <source>
        <dbReference type="PIRSR" id="PIRSR004976-50"/>
    </source>
</evidence>
<dbReference type="SUPFAM" id="SSF52402">
    <property type="entry name" value="Adenine nucleotide alpha hydrolases-like"/>
    <property type="match status" value="1"/>
</dbReference>
<dbReference type="GO" id="GO:0002143">
    <property type="term" value="P:tRNA wobble position uridine thiolation"/>
    <property type="evidence" value="ECO:0007669"/>
    <property type="project" value="TreeGrafter"/>
</dbReference>
<feature type="binding site" evidence="12">
    <location>
        <position position="10"/>
    </location>
    <ligand>
        <name>Zn(2+)</name>
        <dbReference type="ChEBI" id="CHEBI:29105"/>
        <label>1</label>
    </ligand>
</feature>
<dbReference type="InterPro" id="IPR056369">
    <property type="entry name" value="CTU1-like_ATP-bd"/>
</dbReference>
<dbReference type="GO" id="GO:0016740">
    <property type="term" value="F:transferase activity"/>
    <property type="evidence" value="ECO:0007669"/>
    <property type="project" value="UniProtKB-KW"/>
</dbReference>
<protein>
    <submittedName>
        <fullName evidence="16">TIGR00269 family protein</fullName>
    </submittedName>
</protein>
<keyword evidence="11" id="KW-0411">Iron-sulfur</keyword>
<dbReference type="Pfam" id="PF22082">
    <property type="entry name" value="TtuA_LIM_N"/>
    <property type="match status" value="1"/>
</dbReference>
<dbReference type="GO" id="GO:0005524">
    <property type="term" value="F:ATP binding"/>
    <property type="evidence" value="ECO:0007669"/>
    <property type="project" value="UniProtKB-KW"/>
</dbReference>
<feature type="binding site" evidence="12">
    <location>
        <position position="26"/>
    </location>
    <ligand>
        <name>Zn(2+)</name>
        <dbReference type="ChEBI" id="CHEBI:29105"/>
        <label>1</label>
    </ligand>
</feature>
<reference evidence="16 17" key="1">
    <citation type="journal article" name="Nat. Commun.">
        <title>Undinarchaeota illuminate DPANN phylogeny and the impact of gene transfer on archaeal evolution.</title>
        <authorList>
            <person name="Dombrowski N."/>
            <person name="Williams T.A."/>
            <person name="Sun J."/>
            <person name="Woodcroft B.J."/>
            <person name="Lee J.H."/>
            <person name="Minh B.Q."/>
            <person name="Rinke C."/>
            <person name="Spang A."/>
        </authorList>
    </citation>
    <scope>NUCLEOTIDE SEQUENCE [LARGE SCALE GENOMIC DNA]</scope>
    <source>
        <strain evidence="16">MAG_bin1129</strain>
    </source>
</reference>
<evidence type="ECO:0000256" key="10">
    <source>
        <dbReference type="ARBA" id="ARBA00023004"/>
    </source>
</evidence>
<dbReference type="GO" id="GO:0051539">
    <property type="term" value="F:4 iron, 4 sulfur cluster binding"/>
    <property type="evidence" value="ECO:0007669"/>
    <property type="project" value="UniProtKB-KW"/>
</dbReference>
<keyword evidence="6 13" id="KW-0547">Nucleotide-binding</keyword>
<accession>A0A832XJ07</accession>
<dbReference type="Pfam" id="PF01171">
    <property type="entry name" value="ATP_bind_3"/>
    <property type="match status" value="1"/>
</dbReference>
<evidence type="ECO:0000256" key="4">
    <source>
        <dbReference type="ARBA" id="ARBA00022679"/>
    </source>
</evidence>
<evidence type="ECO:0000256" key="1">
    <source>
        <dbReference type="ARBA" id="ARBA00001946"/>
    </source>
</evidence>
<dbReference type="GO" id="GO:0002144">
    <property type="term" value="C:cytosolic tRNA wobble base thiouridylase complex"/>
    <property type="evidence" value="ECO:0007669"/>
    <property type="project" value="TreeGrafter"/>
</dbReference>
<evidence type="ECO:0000256" key="8">
    <source>
        <dbReference type="ARBA" id="ARBA00022840"/>
    </source>
</evidence>
<feature type="domain" description="tRNA(Ile)-lysidine/2-thiocytidine synthase N-terminal" evidence="14">
    <location>
        <begin position="54"/>
        <end position="242"/>
    </location>
</feature>
<feature type="binding site" evidence="12">
    <location>
        <position position="7"/>
    </location>
    <ligand>
        <name>Zn(2+)</name>
        <dbReference type="ChEBI" id="CHEBI:29105"/>
        <label>1</label>
    </ligand>
</feature>
<feature type="binding site" evidence="13">
    <location>
        <position position="169"/>
    </location>
    <ligand>
        <name>ATP</name>
        <dbReference type="ChEBI" id="CHEBI:30616"/>
    </ligand>
</feature>
<feature type="binding site" evidence="12">
    <location>
        <position position="29"/>
    </location>
    <ligand>
        <name>Zn(2+)</name>
        <dbReference type="ChEBI" id="CHEBI:29105"/>
        <label>1</label>
    </ligand>
</feature>
<dbReference type="FunFam" id="3.40.50.620:FF:000174">
    <property type="entry name" value="ATPase, PP-loop superfamily"/>
    <property type="match status" value="1"/>
</dbReference>
<comment type="cofactor">
    <cofactor evidence="1">
        <name>Mg(2+)</name>
        <dbReference type="ChEBI" id="CHEBI:18420"/>
    </cofactor>
</comment>
<dbReference type="NCBIfam" id="TIGR00269">
    <property type="entry name" value="TIGR00269 family protein"/>
    <property type="match status" value="1"/>
</dbReference>
<feature type="binding site" evidence="12">
    <location>
        <position position="297"/>
    </location>
    <ligand>
        <name>Zn(2+)</name>
        <dbReference type="ChEBI" id="CHEBI:29105"/>
        <label>2</label>
    </ligand>
</feature>
<evidence type="ECO:0000256" key="11">
    <source>
        <dbReference type="ARBA" id="ARBA00023014"/>
    </source>
</evidence>
<dbReference type="Proteomes" id="UP000646946">
    <property type="component" value="Unassembled WGS sequence"/>
</dbReference>
<keyword evidence="4" id="KW-0808">Transferase</keyword>
<dbReference type="GO" id="GO:0000049">
    <property type="term" value="F:tRNA binding"/>
    <property type="evidence" value="ECO:0007669"/>
    <property type="project" value="InterPro"/>
</dbReference>
<evidence type="ECO:0000256" key="9">
    <source>
        <dbReference type="ARBA" id="ARBA00022842"/>
    </source>
</evidence>
<keyword evidence="7 12" id="KW-0862">Zinc</keyword>
<feature type="binding site" evidence="13">
    <location>
        <position position="87"/>
    </location>
    <ligand>
        <name>ATP</name>
        <dbReference type="ChEBI" id="CHEBI:30616"/>
    </ligand>
</feature>
<sequence>MDKSTKCALCPQKAVVHLKYFNRKLCKQHFSELTQDRIRKNISKNELVDKNNRVAVAVSGGKDSTTLLYSLANFAEKFPIELVGITIDEGIEGYRSESLKVVEKNYKKLGIEYKILRYENEVGKPMDEIVKKDQRLPCSYCGVFRRDLLNKAALEVDADKIATGHNLDDEVQSILMNYIRGDFSRLARTGTKTAADTGFVQRIKPLSVVPEKEIALYAMLNNFEVYWGECPYSHEAFRSEIRDTLNRWEERSPGTKYQIYNGAENLKELLKGAIGGAILFECEICGTPSPSVICKSCEMKKEVR</sequence>
<evidence type="ECO:0000256" key="3">
    <source>
        <dbReference type="ARBA" id="ARBA00022485"/>
    </source>
</evidence>
<evidence type="ECO:0000256" key="7">
    <source>
        <dbReference type="ARBA" id="ARBA00022833"/>
    </source>
</evidence>
<feature type="binding site" evidence="13">
    <location>
        <position position="63"/>
    </location>
    <ligand>
        <name>ATP</name>
        <dbReference type="ChEBI" id="CHEBI:30616"/>
    </ligand>
</feature>
<dbReference type="AlphaFoldDB" id="A0A832XJ07"/>
<dbReference type="InterPro" id="IPR000541">
    <property type="entry name" value="Ncs6/Tuc1/Ctu1"/>
</dbReference>
<dbReference type="InterPro" id="IPR035107">
    <property type="entry name" value="tRNA_thiolation_TtcA_Ctu1"/>
</dbReference>
<proteinExistence type="predicted"/>
<name>A0A832XJ07_9ARCH</name>
<feature type="binding site" evidence="12">
    <location>
        <position position="282"/>
    </location>
    <ligand>
        <name>Zn(2+)</name>
        <dbReference type="ChEBI" id="CHEBI:29105"/>
        <label>2</label>
    </ligand>
</feature>
<evidence type="ECO:0000259" key="15">
    <source>
        <dbReference type="Pfam" id="PF22082"/>
    </source>
</evidence>
<dbReference type="PANTHER" id="PTHR11807:SF12">
    <property type="entry name" value="CYTOPLASMIC TRNA 2-THIOLATION PROTEIN 1"/>
    <property type="match status" value="1"/>
</dbReference>
<feature type="domain" description="2-thiouridine synthetase TtuA-like N-terminal LIM" evidence="15">
    <location>
        <begin position="6"/>
        <end position="30"/>
    </location>
</feature>
<dbReference type="InterPro" id="IPR054306">
    <property type="entry name" value="TtuA-like_LIM_N"/>
</dbReference>
<keyword evidence="17" id="KW-1185">Reference proteome</keyword>
<dbReference type="PANTHER" id="PTHR11807">
    <property type="entry name" value="ATPASES OF THE PP SUPERFAMILY-RELATED"/>
    <property type="match status" value="1"/>
</dbReference>
<feature type="binding site" evidence="12">
    <location>
        <position position="294"/>
    </location>
    <ligand>
        <name>Zn(2+)</name>
        <dbReference type="ChEBI" id="CHEBI:29105"/>
        <label>2</label>
    </ligand>
</feature>
<keyword evidence="3" id="KW-0004">4Fe-4S</keyword>
<organism evidence="16 17">
    <name type="scientific">Candidatus Naiadarchaeum limnaeum</name>
    <dbReference type="NCBI Taxonomy" id="2756139"/>
    <lineage>
        <taxon>Archaea</taxon>
        <taxon>Candidatus Undinarchaeota</taxon>
        <taxon>Candidatus Undinarchaeia</taxon>
        <taxon>Candidatus Naiadarchaeales</taxon>
        <taxon>Candidatus Naiadarchaeaceae</taxon>
        <taxon>Candidatus Naiadarchaeum</taxon>
    </lineage>
</organism>
<keyword evidence="5 12" id="KW-0479">Metal-binding</keyword>
<dbReference type="InterPro" id="IPR011063">
    <property type="entry name" value="TilS/TtcA_N"/>
</dbReference>
<dbReference type="Gene3D" id="3.40.50.620">
    <property type="entry name" value="HUPs"/>
    <property type="match status" value="1"/>
</dbReference>
<evidence type="ECO:0000256" key="13">
    <source>
        <dbReference type="PIRSR" id="PIRSR004976-51"/>
    </source>
</evidence>
<dbReference type="GO" id="GO:0046872">
    <property type="term" value="F:metal ion binding"/>
    <property type="evidence" value="ECO:0007669"/>
    <property type="project" value="UniProtKB-KW"/>
</dbReference>
<keyword evidence="8 13" id="KW-0067">ATP-binding</keyword>
<comment type="caution">
    <text evidence="16">The sequence shown here is derived from an EMBL/GenBank/DDBJ whole genome shotgun (WGS) entry which is preliminary data.</text>
</comment>
<feature type="binding site" evidence="13">
    <location>
        <begin position="57"/>
        <end position="59"/>
    </location>
    <ligand>
        <name>ATP</name>
        <dbReference type="ChEBI" id="CHEBI:30616"/>
    </ligand>
</feature>
<evidence type="ECO:0000256" key="5">
    <source>
        <dbReference type="ARBA" id="ARBA00022723"/>
    </source>
</evidence>
<dbReference type="CDD" id="cd01713">
    <property type="entry name" value="CTU1-like"/>
    <property type="match status" value="1"/>
</dbReference>
<feature type="binding site" evidence="12">
    <location>
        <position position="285"/>
    </location>
    <ligand>
        <name>Zn(2+)</name>
        <dbReference type="ChEBI" id="CHEBI:29105"/>
        <label>2</label>
    </ligand>
</feature>
<feature type="binding site" evidence="13">
    <location>
        <position position="164"/>
    </location>
    <ligand>
        <name>ATP</name>
        <dbReference type="ChEBI" id="CHEBI:30616"/>
    </ligand>
</feature>
<evidence type="ECO:0000256" key="2">
    <source>
        <dbReference type="ARBA" id="ARBA00001966"/>
    </source>
</evidence>
<dbReference type="InterPro" id="IPR014729">
    <property type="entry name" value="Rossmann-like_a/b/a_fold"/>
</dbReference>
<evidence type="ECO:0000313" key="16">
    <source>
        <dbReference type="EMBL" id="HIJ99946.1"/>
    </source>
</evidence>
<evidence type="ECO:0000256" key="6">
    <source>
        <dbReference type="ARBA" id="ARBA00022741"/>
    </source>
</evidence>
<gene>
    <name evidence="16" type="ORF">H1016_00215</name>
</gene>
<dbReference type="EMBL" id="DVAB01000003">
    <property type="protein sequence ID" value="HIJ99946.1"/>
    <property type="molecule type" value="Genomic_DNA"/>
</dbReference>
<dbReference type="PIRSF" id="PIRSF004976">
    <property type="entry name" value="ATPase_YdaO"/>
    <property type="match status" value="1"/>
</dbReference>
<keyword evidence="10" id="KW-0408">Iron</keyword>
<keyword evidence="9" id="KW-0460">Magnesium</keyword>